<comment type="caution">
    <text evidence="3">The sequence shown here is derived from an EMBL/GenBank/DDBJ whole genome shotgun (WGS) entry which is preliminary data.</text>
</comment>
<dbReference type="Proteomes" id="UP001187192">
    <property type="component" value="Unassembled WGS sequence"/>
</dbReference>
<comment type="catalytic activity">
    <reaction evidence="1">
        <text>O-phospho-L-threonyl-[protein] + H2O = L-threonyl-[protein] + phosphate</text>
        <dbReference type="Rhea" id="RHEA:47004"/>
        <dbReference type="Rhea" id="RHEA-COMP:11060"/>
        <dbReference type="Rhea" id="RHEA-COMP:11605"/>
        <dbReference type="ChEBI" id="CHEBI:15377"/>
        <dbReference type="ChEBI" id="CHEBI:30013"/>
        <dbReference type="ChEBI" id="CHEBI:43474"/>
        <dbReference type="ChEBI" id="CHEBI:61977"/>
        <dbReference type="EC" id="3.1.3.16"/>
    </reaction>
</comment>
<keyword evidence="1" id="KW-0904">Protein phosphatase</keyword>
<dbReference type="SUPFAM" id="SSF81606">
    <property type="entry name" value="PP2C-like"/>
    <property type="match status" value="1"/>
</dbReference>
<dbReference type="PANTHER" id="PTHR12320:SF81">
    <property type="entry name" value="PROTEIN PHOSPHATASE 2C 23-RELATED"/>
    <property type="match status" value="1"/>
</dbReference>
<dbReference type="SMART" id="SM00332">
    <property type="entry name" value="PP2Cc"/>
    <property type="match status" value="1"/>
</dbReference>
<comment type="cofactor">
    <cofactor evidence="1">
        <name>Mn(2+)</name>
        <dbReference type="ChEBI" id="CHEBI:29035"/>
    </cofactor>
</comment>
<comment type="cofactor">
    <cofactor evidence="1">
        <name>Mg(2+)</name>
        <dbReference type="ChEBI" id="CHEBI:18420"/>
    </cofactor>
</comment>
<gene>
    <name evidence="3" type="ORF">TIFTF001_023482</name>
</gene>
<keyword evidence="1" id="KW-0460">Magnesium</keyword>
<dbReference type="GO" id="GO:0004722">
    <property type="term" value="F:protein serine/threonine phosphatase activity"/>
    <property type="evidence" value="ECO:0007669"/>
    <property type="project" value="UniProtKB-EC"/>
</dbReference>
<name>A0AA88DCG5_FICCA</name>
<comment type="similarity">
    <text evidence="1">Belongs to the PP2C family.</text>
</comment>
<organism evidence="3 4">
    <name type="scientific">Ficus carica</name>
    <name type="common">Common fig</name>
    <dbReference type="NCBI Taxonomy" id="3494"/>
    <lineage>
        <taxon>Eukaryota</taxon>
        <taxon>Viridiplantae</taxon>
        <taxon>Streptophyta</taxon>
        <taxon>Embryophyta</taxon>
        <taxon>Tracheophyta</taxon>
        <taxon>Spermatophyta</taxon>
        <taxon>Magnoliopsida</taxon>
        <taxon>eudicotyledons</taxon>
        <taxon>Gunneridae</taxon>
        <taxon>Pentapetalae</taxon>
        <taxon>rosids</taxon>
        <taxon>fabids</taxon>
        <taxon>Rosales</taxon>
        <taxon>Moraceae</taxon>
        <taxon>Ficeae</taxon>
        <taxon>Ficus</taxon>
    </lineage>
</organism>
<reference evidence="3" key="1">
    <citation type="submission" date="2023-07" db="EMBL/GenBank/DDBJ databases">
        <title>draft genome sequence of fig (Ficus carica).</title>
        <authorList>
            <person name="Takahashi T."/>
            <person name="Nishimura K."/>
        </authorList>
    </citation>
    <scope>NUCLEOTIDE SEQUENCE</scope>
</reference>
<dbReference type="PROSITE" id="PS51746">
    <property type="entry name" value="PPM_2"/>
    <property type="match status" value="1"/>
</dbReference>
<dbReference type="Gramene" id="FCD_00030027-RA">
    <property type="protein sequence ID" value="FCD_00030027-RA:cds"/>
    <property type="gene ID" value="FCD_00030027"/>
</dbReference>
<proteinExistence type="inferred from homology"/>
<keyword evidence="4" id="KW-1185">Reference proteome</keyword>
<feature type="domain" description="PPM-type phosphatase" evidence="2">
    <location>
        <begin position="5"/>
        <end position="241"/>
    </location>
</feature>
<dbReference type="EC" id="3.1.3.16" evidence="1"/>
<comment type="catalytic activity">
    <reaction evidence="1">
        <text>O-phospho-L-seryl-[protein] + H2O = L-seryl-[protein] + phosphate</text>
        <dbReference type="Rhea" id="RHEA:20629"/>
        <dbReference type="Rhea" id="RHEA-COMP:9863"/>
        <dbReference type="Rhea" id="RHEA-COMP:11604"/>
        <dbReference type="ChEBI" id="CHEBI:15377"/>
        <dbReference type="ChEBI" id="CHEBI:29999"/>
        <dbReference type="ChEBI" id="CHEBI:43474"/>
        <dbReference type="ChEBI" id="CHEBI:83421"/>
        <dbReference type="EC" id="3.1.3.16"/>
    </reaction>
</comment>
<evidence type="ECO:0000313" key="3">
    <source>
        <dbReference type="EMBL" id="GMN54353.1"/>
    </source>
</evidence>
<keyword evidence="1" id="KW-0378">Hydrolase</keyword>
<evidence type="ECO:0000313" key="4">
    <source>
        <dbReference type="Proteomes" id="UP001187192"/>
    </source>
</evidence>
<dbReference type="InterPro" id="IPR039123">
    <property type="entry name" value="PPTC7"/>
</dbReference>
<protein>
    <recommendedName>
        <fullName evidence="1">Protein phosphatase</fullName>
        <ecNumber evidence="1">3.1.3.16</ecNumber>
    </recommendedName>
</protein>
<evidence type="ECO:0000259" key="2">
    <source>
        <dbReference type="PROSITE" id="PS51746"/>
    </source>
</evidence>
<dbReference type="AlphaFoldDB" id="A0AA88DCG5"/>
<evidence type="ECO:0000256" key="1">
    <source>
        <dbReference type="RuleBase" id="RU366020"/>
    </source>
</evidence>
<dbReference type="SMART" id="SM00331">
    <property type="entry name" value="PP2C_SIG"/>
    <property type="match status" value="1"/>
</dbReference>
<accession>A0AA88DCG5</accession>
<sequence length="244" mass="26715">MICADYYAPKNDEYKPDGEDAGFISTEKQTSGVADGVGKWWSRYGIDAGEYARELMVNALSAHDKEAPAAGIDPKRVLCDAFSITESEGSSTACIVSHKDGVIRAANVGDSRFIVFRKDKIVYRSPIQQRRFNCPYQLGNSEKSDKPKCAVQISFPVVEGDVIILGTDGFFDNIFEKEAEAVLEKNGDLDPDELAKYIGELALSNSLNCFDDSPFSVEAKRAGKDYSGGKEDDITVIVGKIVRN</sequence>
<keyword evidence="1" id="KW-0479">Metal-binding</keyword>
<dbReference type="PANTHER" id="PTHR12320">
    <property type="entry name" value="PROTEIN PHOSPHATASE 2C"/>
    <property type="match status" value="1"/>
</dbReference>
<dbReference type="Gene3D" id="3.60.40.10">
    <property type="entry name" value="PPM-type phosphatase domain"/>
    <property type="match status" value="1"/>
</dbReference>
<dbReference type="EMBL" id="BTGU01000051">
    <property type="protein sequence ID" value="GMN54353.1"/>
    <property type="molecule type" value="Genomic_DNA"/>
</dbReference>
<keyword evidence="1" id="KW-0464">Manganese</keyword>
<dbReference type="InterPro" id="IPR036457">
    <property type="entry name" value="PPM-type-like_dom_sf"/>
</dbReference>
<dbReference type="InterPro" id="IPR001932">
    <property type="entry name" value="PPM-type_phosphatase-like_dom"/>
</dbReference>
<dbReference type="GO" id="GO:0046872">
    <property type="term" value="F:metal ion binding"/>
    <property type="evidence" value="ECO:0007669"/>
    <property type="project" value="UniProtKB-UniRule"/>
</dbReference>